<dbReference type="CDD" id="cd03382">
    <property type="entry name" value="PAP2_dolichyldiphosphatase"/>
    <property type="match status" value="1"/>
</dbReference>
<accession>A0A0P1KRR3</accession>
<comment type="similarity">
    <text evidence="6">Belongs to the dolichyldiphosphatase family.</text>
</comment>
<dbReference type="InterPro" id="IPR036938">
    <property type="entry name" value="PAP2/HPO_sf"/>
</dbReference>
<evidence type="ECO:0000256" key="4">
    <source>
        <dbReference type="ARBA" id="ARBA00022989"/>
    </source>
</evidence>
<gene>
    <name evidence="8" type="ORF">LAQU0_S06e04082g</name>
</gene>
<evidence type="ECO:0000313" key="8">
    <source>
        <dbReference type="EMBL" id="CUS22702.1"/>
    </source>
</evidence>
<dbReference type="Proteomes" id="UP000236544">
    <property type="component" value="Unassembled WGS sequence"/>
</dbReference>
<dbReference type="SMART" id="SM00014">
    <property type="entry name" value="acidPPc"/>
    <property type="match status" value="1"/>
</dbReference>
<evidence type="ECO:0000256" key="1">
    <source>
        <dbReference type="ARBA" id="ARBA00004141"/>
    </source>
</evidence>
<keyword evidence="9" id="KW-1185">Reference proteome</keyword>
<dbReference type="AlphaFoldDB" id="A0A0P1KRR3"/>
<dbReference type="GO" id="GO:0006487">
    <property type="term" value="P:protein N-linked glycosylation"/>
    <property type="evidence" value="ECO:0007669"/>
    <property type="project" value="UniProtKB-UniRule"/>
</dbReference>
<feature type="domain" description="Phosphatidic acid phosphatase type 2/haloperoxidase" evidence="7">
    <location>
        <begin position="58"/>
        <end position="177"/>
    </location>
</feature>
<feature type="transmembrane region" description="Helical" evidence="6">
    <location>
        <begin position="27"/>
        <end position="47"/>
    </location>
</feature>
<evidence type="ECO:0000256" key="5">
    <source>
        <dbReference type="ARBA" id="ARBA00023136"/>
    </source>
</evidence>
<dbReference type="Pfam" id="PF01569">
    <property type="entry name" value="PAP2"/>
    <property type="match status" value="1"/>
</dbReference>
<sequence length="239" mass="27146">MNVSSVTLDPILIPFDDTYILYDPNDVLSYVLVYYSLLPIGILIFYFSWFISSRELEAVIIAGGQVVNEALNNIIKNIIKEPRPASFGSSFQKDTIRSAYGMPSAHSQFMGFFMMYWSLKVILHWRGLSDARKFASVLAMGFTTVMVAVSRIYLGYHTAFQVCVGVALGGLFGSMYYMAVGIVRYVGLIDWVLGWPFCKRLWIKDSFNTNSLSLHDEYEAWVHRYSQTRGKSNLAKKSL</sequence>
<proteinExistence type="inferred from homology"/>
<evidence type="ECO:0000313" key="9">
    <source>
        <dbReference type="Proteomes" id="UP000236544"/>
    </source>
</evidence>
<dbReference type="GO" id="GO:0047874">
    <property type="term" value="F:dolichyldiphosphatase activity"/>
    <property type="evidence" value="ECO:0007669"/>
    <property type="project" value="UniProtKB-UniRule"/>
</dbReference>
<dbReference type="Gene3D" id="1.20.144.10">
    <property type="entry name" value="Phosphatidic acid phosphatase type 2/haloperoxidase"/>
    <property type="match status" value="1"/>
</dbReference>
<feature type="transmembrane region" description="Helical" evidence="6">
    <location>
        <begin position="134"/>
        <end position="153"/>
    </location>
</feature>
<dbReference type="EMBL" id="LN890530">
    <property type="protein sequence ID" value="CUS22702.1"/>
    <property type="molecule type" value="Genomic_DNA"/>
</dbReference>
<organism evidence="8 9">
    <name type="scientific">Lachancea quebecensis</name>
    <dbReference type="NCBI Taxonomy" id="1654605"/>
    <lineage>
        <taxon>Eukaryota</taxon>
        <taxon>Fungi</taxon>
        <taxon>Dikarya</taxon>
        <taxon>Ascomycota</taxon>
        <taxon>Saccharomycotina</taxon>
        <taxon>Saccharomycetes</taxon>
        <taxon>Saccharomycetales</taxon>
        <taxon>Saccharomycetaceae</taxon>
        <taxon>Lachancea</taxon>
    </lineage>
</organism>
<evidence type="ECO:0000256" key="2">
    <source>
        <dbReference type="ARBA" id="ARBA00022692"/>
    </source>
</evidence>
<keyword evidence="4 6" id="KW-1133">Transmembrane helix</keyword>
<evidence type="ECO:0000256" key="3">
    <source>
        <dbReference type="ARBA" id="ARBA00022801"/>
    </source>
</evidence>
<dbReference type="EC" id="3.6.1.43" evidence="6"/>
<dbReference type="PANTHER" id="PTHR11247">
    <property type="entry name" value="PALMITOYL-PROTEIN THIOESTERASE/DOLICHYLDIPHOSPHATASE 1"/>
    <property type="match status" value="1"/>
</dbReference>
<dbReference type="GO" id="GO:0008610">
    <property type="term" value="P:lipid biosynthetic process"/>
    <property type="evidence" value="ECO:0007669"/>
    <property type="project" value="TreeGrafter"/>
</dbReference>
<comment type="subcellular location">
    <subcellularLocation>
        <location evidence="6">Endoplasmic reticulum membrane</location>
        <topology evidence="6">Multi-pass membrane protein</topology>
    </subcellularLocation>
    <subcellularLocation>
        <location evidence="1">Membrane</location>
        <topology evidence="1">Multi-pass membrane protein</topology>
    </subcellularLocation>
</comment>
<keyword evidence="5 6" id="KW-0472">Membrane</keyword>
<name>A0A0P1KRR3_9SACH</name>
<evidence type="ECO:0000259" key="7">
    <source>
        <dbReference type="SMART" id="SM00014"/>
    </source>
</evidence>
<feature type="transmembrane region" description="Helical" evidence="6">
    <location>
        <begin position="159"/>
        <end position="179"/>
    </location>
</feature>
<keyword evidence="3 6" id="KW-0378">Hydrolase</keyword>
<dbReference type="GO" id="GO:0005789">
    <property type="term" value="C:endoplasmic reticulum membrane"/>
    <property type="evidence" value="ECO:0007669"/>
    <property type="project" value="UniProtKB-SubCell"/>
</dbReference>
<dbReference type="InterPro" id="IPR039667">
    <property type="entry name" value="Dolichyldiphosphatase_PAP2"/>
</dbReference>
<keyword evidence="2 6" id="KW-0812">Transmembrane</keyword>
<dbReference type="InterPro" id="IPR000326">
    <property type="entry name" value="PAP2/HPO"/>
</dbReference>
<evidence type="ECO:0000256" key="6">
    <source>
        <dbReference type="RuleBase" id="RU367078"/>
    </source>
</evidence>
<dbReference type="SUPFAM" id="SSF48317">
    <property type="entry name" value="Acid phosphatase/Vanadium-dependent haloperoxidase"/>
    <property type="match status" value="1"/>
</dbReference>
<protein>
    <recommendedName>
        <fullName evidence="6">Dolichyldiphosphatase</fullName>
        <ecNumber evidence="6">3.6.1.43</ecNumber>
    </recommendedName>
</protein>
<keyword evidence="6" id="KW-0256">Endoplasmic reticulum</keyword>
<comment type="pathway">
    <text evidence="6">Protein modification; protein glycosylation.</text>
</comment>
<dbReference type="PANTHER" id="PTHR11247:SF1">
    <property type="entry name" value="DOLICHYLDIPHOSPHATASE 1"/>
    <property type="match status" value="1"/>
</dbReference>
<dbReference type="UniPathway" id="UPA00378"/>
<reference evidence="9" key="1">
    <citation type="submission" date="2015-10" db="EMBL/GenBank/DDBJ databases">
        <authorList>
            <person name="Devillers H."/>
        </authorList>
    </citation>
    <scope>NUCLEOTIDE SEQUENCE [LARGE SCALE GENOMIC DNA]</scope>
</reference>
<comment type="catalytic activity">
    <reaction evidence="6">
        <text>a di-trans,poly-cis-dolichyl diphosphate + H2O = a di-trans,poly-cis-dolichyl phosphate + phosphate + H(+)</text>
        <dbReference type="Rhea" id="RHEA:14385"/>
        <dbReference type="Rhea" id="RHEA-COMP:19498"/>
        <dbReference type="Rhea" id="RHEA-COMP:19506"/>
        <dbReference type="ChEBI" id="CHEBI:15377"/>
        <dbReference type="ChEBI" id="CHEBI:15378"/>
        <dbReference type="ChEBI" id="CHEBI:43474"/>
        <dbReference type="ChEBI" id="CHEBI:57497"/>
        <dbReference type="ChEBI" id="CHEBI:57683"/>
        <dbReference type="EC" id="3.6.1.43"/>
    </reaction>
</comment>
<dbReference type="OrthoDB" id="302705at2759"/>
<comment type="function">
    <text evidence="6">Required for efficient N-glycosylation. Necessary for maintaining optimal levels of dolichol-linked oligosaccharides. Hydrolyzes dolichyl pyrophosphate at a very high rate and dolichyl monophosphate at a much lower rate. Does not act on phosphatidate.</text>
</comment>